<protein>
    <submittedName>
        <fullName evidence="1">Uncharacterized protein</fullName>
    </submittedName>
</protein>
<proteinExistence type="predicted"/>
<dbReference type="EMBL" id="CP023483">
    <property type="protein sequence ID" value="ATF25863.1"/>
    <property type="molecule type" value="Genomic_DNA"/>
</dbReference>
<keyword evidence="2" id="KW-1185">Reference proteome</keyword>
<accession>A0A1D2KFW9</accession>
<dbReference type="RefSeq" id="WP_069126072.1">
    <property type="nucleotide sequence ID" value="NZ_CP023483.1"/>
</dbReference>
<dbReference type="AlphaFoldDB" id="A0A1D2KFW9"/>
<dbReference type="Proteomes" id="UP000243591">
    <property type="component" value="Chromosome"/>
</dbReference>
<name>A0A1D2KFW9_BROTH</name>
<dbReference type="OrthoDB" id="10014227at2"/>
<evidence type="ECO:0000313" key="1">
    <source>
        <dbReference type="EMBL" id="ATF25863.1"/>
    </source>
</evidence>
<reference evidence="1 2" key="1">
    <citation type="submission" date="2017-09" db="EMBL/GenBank/DDBJ databases">
        <title>Complete Genome Sequences of Two Strains of the Meat Spoilage Bacterium Brochothrix thermosphacta Isolated from Ground Chicken.</title>
        <authorList>
            <person name="Paoli G.C."/>
            <person name="Wijey C."/>
            <person name="Chen C.-Y."/>
            <person name="Nguyen L."/>
            <person name="Yan X."/>
            <person name="Irwin P.L."/>
        </authorList>
    </citation>
    <scope>NUCLEOTIDE SEQUENCE [LARGE SCALE GENOMIC DNA]</scope>
    <source>
        <strain evidence="1 2">BI</strain>
    </source>
</reference>
<organism evidence="1 2">
    <name type="scientific">Brochothrix thermosphacta</name>
    <name type="common">Microbacterium thermosphactum</name>
    <dbReference type="NCBI Taxonomy" id="2756"/>
    <lineage>
        <taxon>Bacteria</taxon>
        <taxon>Bacillati</taxon>
        <taxon>Bacillota</taxon>
        <taxon>Bacilli</taxon>
        <taxon>Bacillales</taxon>
        <taxon>Listeriaceae</taxon>
        <taxon>Brochothrix</taxon>
    </lineage>
</organism>
<dbReference type="KEGG" id="bths:CNY62_05320"/>
<evidence type="ECO:0000313" key="2">
    <source>
        <dbReference type="Proteomes" id="UP000243591"/>
    </source>
</evidence>
<gene>
    <name evidence="1" type="ORF">CNY62_05320</name>
</gene>
<sequence length="160" mass="18762">MFQAIGRSSKKLYFEDKQYSAVLSYVRKLKLPLPEPLQIIEKSQIKTFILGITITNCYSKLLCDETMHYSFIFKIKQSDFDINPVNLAHAFNEFKNNADGELLTLKFENKSFFIVLNSQMTIIVKNTRDMFEKETNNTVVMLNKRQEKEIFNLLKMKNAL</sequence>